<dbReference type="InterPro" id="IPR053063">
    <property type="entry name" value="PWWP_domain_containing_PDP"/>
</dbReference>
<dbReference type="PANTHER" id="PTHR42851">
    <property type="entry name" value="ALDOLASE-RELATED"/>
    <property type="match status" value="1"/>
</dbReference>
<evidence type="ECO:0000313" key="4">
    <source>
        <dbReference type="Proteomes" id="UP000436088"/>
    </source>
</evidence>
<dbReference type="EMBL" id="VEPZ02001778">
    <property type="protein sequence ID" value="KAE8655559.1"/>
    <property type="molecule type" value="Genomic_DNA"/>
</dbReference>
<comment type="caution">
    <text evidence="3">The sequence shown here is derived from an EMBL/GenBank/DDBJ whole genome shotgun (WGS) entry which is preliminary data.</text>
</comment>
<feature type="compositionally biased region" description="Basic residues" evidence="1">
    <location>
        <begin position="912"/>
        <end position="921"/>
    </location>
</feature>
<proteinExistence type="predicted"/>
<keyword evidence="4" id="KW-1185">Reference proteome</keyword>
<accession>A0A6A2XB37</accession>
<dbReference type="PANTHER" id="PTHR42851:SF8">
    <property type="entry name" value="PWWP DOMAIN-CONTAINING PROTEIN"/>
    <property type="match status" value="1"/>
</dbReference>
<dbReference type="Proteomes" id="UP000436088">
    <property type="component" value="Unassembled WGS sequence"/>
</dbReference>
<evidence type="ECO:0000256" key="1">
    <source>
        <dbReference type="SAM" id="MobiDB-lite"/>
    </source>
</evidence>
<dbReference type="CDD" id="cd05162">
    <property type="entry name" value="PWWP"/>
    <property type="match status" value="1"/>
</dbReference>
<feature type="domain" description="Peptidase A2" evidence="2">
    <location>
        <begin position="219"/>
        <end position="254"/>
    </location>
</feature>
<dbReference type="InterPro" id="IPR001995">
    <property type="entry name" value="Peptidase_A2_cat"/>
</dbReference>
<evidence type="ECO:0000259" key="2">
    <source>
        <dbReference type="PROSITE" id="PS50175"/>
    </source>
</evidence>
<name>A0A6A2XB37_HIBSY</name>
<dbReference type="GO" id="GO:0004190">
    <property type="term" value="F:aspartic-type endopeptidase activity"/>
    <property type="evidence" value="ECO:0007669"/>
    <property type="project" value="InterPro"/>
</dbReference>
<sequence>MTPADSERHKEHDGARGVVNGSTIDGVCSSLNDEHDGGFKTTIRIRTASGSWLEDGVRGGNFGSNCGSEPVLLHSHHLVDLTGQAKNAPRGNNDASVSSCRSSVRWLPPQRNWIKINSDGAQCKYNSLADAMGLHGMIVASGDLGSSNLLVFARNGLDSILDNLIQENGNAVGLDSLAVDVKENFVGLIDIVKGLLDDGVNEKKEDHIGVVVPGPDERVEVRVDSGSDDDVIVENDKNEGSKEDHCLGINGVGSVKRIQEDCTGVIVPGPYERLEVRLDSGRYKRILIGVVVAGSEERLEVRVDSGSGDNVVVENDKNEGSKEDHCSGINGVDSVKGIREDHIGVIVVGSDERLGVRVDSGSEGDVDVEHAKNEGSMEDHYLMMEDHVGVVAVGSDERLEVRMDDGSVDNAVVVTFKDERTKEDDRSGINGVDLVKRIQVSCSLPVGYFGSRHVAWCRPSQLKPFRLNFDRMIEENKDRSFLSAVEKAMDDFEKHLKLGMTCPCVLKENKFVSSNSATNEGASMAECKSSPLGVFSTFQFEPQKFLYQIKDLAQVVSKPGMLEFIVLQNYLSAFYHSMGYCQLLMHRIWGPTYDADSAGCSSIGGKDANTGLAEEIASRLSFFWEQSDVRKNEMSELKQNGVLAKISDENGGSFLENCSSKWALTSRKRKRKIYFEVMNNSAQFEGLDRSFQLRERKKSKYLLYPYVNRENKGVNETEDPITPKFPHEGVNEFIGSPSAVKRSAKRFQKSWHMKFIRGSDVTDYPELDYTSSAELLSKLHLIAIDRPFTTECKNFDLMEWFFSRFTISAYHDESIYEMHCHSMANQKEATAINLSLPATALKPTSSRLTGHKMRKKKKLPSSGTFNTISLSSMSDVNTNFADQQTRVASNLPDLMGKVLNPSHRLKMYNKACQKKRGRKPKVPSGHPNQEANIVSLEVKSVRKRRRRKNGEESELQMSKESSSARVIFMRSEDAAKALRSLEESNPFGATLTKYDLQNDTNLMEGFRLPARLTGPVPHLADAPPIDFIRRNLETMTQMLEK</sequence>
<protein>
    <recommendedName>
        <fullName evidence="2">Peptidase A2 domain-containing protein</fullName>
    </recommendedName>
</protein>
<dbReference type="PROSITE" id="PS50175">
    <property type="entry name" value="ASP_PROT_RETROV"/>
    <property type="match status" value="1"/>
</dbReference>
<dbReference type="Gene3D" id="2.30.30.140">
    <property type="match status" value="1"/>
</dbReference>
<dbReference type="AlphaFoldDB" id="A0A6A2XB37"/>
<dbReference type="SUPFAM" id="SSF63748">
    <property type="entry name" value="Tudor/PWWP/MBT"/>
    <property type="match status" value="1"/>
</dbReference>
<reference evidence="3" key="1">
    <citation type="submission" date="2019-09" db="EMBL/GenBank/DDBJ databases">
        <title>Draft genome information of white flower Hibiscus syriacus.</title>
        <authorList>
            <person name="Kim Y.-M."/>
        </authorList>
    </citation>
    <scope>NUCLEOTIDE SEQUENCE [LARGE SCALE GENOMIC DNA]</scope>
    <source>
        <strain evidence="3">YM2019G1</strain>
    </source>
</reference>
<evidence type="ECO:0000313" key="3">
    <source>
        <dbReference type="EMBL" id="KAE8655559.1"/>
    </source>
</evidence>
<dbReference type="GO" id="GO:0006508">
    <property type="term" value="P:proteolysis"/>
    <property type="evidence" value="ECO:0007669"/>
    <property type="project" value="InterPro"/>
</dbReference>
<organism evidence="3 4">
    <name type="scientific">Hibiscus syriacus</name>
    <name type="common">Rose of Sharon</name>
    <dbReference type="NCBI Taxonomy" id="106335"/>
    <lineage>
        <taxon>Eukaryota</taxon>
        <taxon>Viridiplantae</taxon>
        <taxon>Streptophyta</taxon>
        <taxon>Embryophyta</taxon>
        <taxon>Tracheophyta</taxon>
        <taxon>Spermatophyta</taxon>
        <taxon>Magnoliopsida</taxon>
        <taxon>eudicotyledons</taxon>
        <taxon>Gunneridae</taxon>
        <taxon>Pentapetalae</taxon>
        <taxon>rosids</taxon>
        <taxon>malvids</taxon>
        <taxon>Malvales</taxon>
        <taxon>Malvaceae</taxon>
        <taxon>Malvoideae</taxon>
        <taxon>Hibiscus</taxon>
    </lineage>
</organism>
<feature type="region of interest" description="Disordered" evidence="1">
    <location>
        <begin position="912"/>
        <end position="963"/>
    </location>
</feature>
<gene>
    <name evidence="3" type="ORF">F3Y22_tig00117026pilonHSYRG00203</name>
</gene>